<dbReference type="InterPro" id="IPR005565">
    <property type="entry name" value="Hemolysn_activator_HlyB_C"/>
</dbReference>
<evidence type="ECO:0000259" key="6">
    <source>
        <dbReference type="Pfam" id="PF08479"/>
    </source>
</evidence>
<dbReference type="Pfam" id="PF03865">
    <property type="entry name" value="ShlB"/>
    <property type="match status" value="1"/>
</dbReference>
<protein>
    <submittedName>
        <fullName evidence="7">Hemolysin activation/secretion protein</fullName>
    </submittedName>
</protein>
<evidence type="ECO:0000313" key="7">
    <source>
        <dbReference type="EMBL" id="TWH76543.1"/>
    </source>
</evidence>
<dbReference type="Gene3D" id="2.40.160.50">
    <property type="entry name" value="membrane protein fhac: a member of the omp85/tpsb transporter family"/>
    <property type="match status" value="1"/>
</dbReference>
<dbReference type="Gene3D" id="3.10.20.310">
    <property type="entry name" value="membrane protein fhac"/>
    <property type="match status" value="1"/>
</dbReference>
<feature type="domain" description="Polypeptide-transport-associated ShlB-type" evidence="6">
    <location>
        <begin position="106"/>
        <end position="179"/>
    </location>
</feature>
<feature type="domain" description="Haemolysin activator HlyB C-terminal" evidence="5">
    <location>
        <begin position="244"/>
        <end position="545"/>
    </location>
</feature>
<dbReference type="AlphaFoldDB" id="A0A562J094"/>
<feature type="transmembrane region" description="Helical" evidence="4">
    <location>
        <begin position="37"/>
        <end position="57"/>
    </location>
</feature>
<keyword evidence="2 4" id="KW-0812">Transmembrane</keyword>
<dbReference type="PANTHER" id="PTHR34597">
    <property type="entry name" value="SLR1661 PROTEIN"/>
    <property type="match status" value="1"/>
</dbReference>
<keyword evidence="1" id="KW-1134">Transmembrane beta strand</keyword>
<proteinExistence type="predicted"/>
<keyword evidence="4" id="KW-0472">Membrane</keyword>
<dbReference type="EMBL" id="VLKG01000002">
    <property type="protein sequence ID" value="TWH76543.1"/>
    <property type="molecule type" value="Genomic_DNA"/>
</dbReference>
<keyword evidence="8" id="KW-1185">Reference proteome</keyword>
<dbReference type="GO" id="GO:0046819">
    <property type="term" value="P:protein secretion by the type V secretion system"/>
    <property type="evidence" value="ECO:0007669"/>
    <property type="project" value="TreeGrafter"/>
</dbReference>
<dbReference type="GO" id="GO:0098046">
    <property type="term" value="C:type V protein secretion system complex"/>
    <property type="evidence" value="ECO:0007669"/>
    <property type="project" value="TreeGrafter"/>
</dbReference>
<gene>
    <name evidence="7" type="ORF">LX59_00583</name>
</gene>
<dbReference type="OrthoDB" id="572300at2"/>
<sequence length="600" mass="66090">MRGRPDSAGDGFFIFYWDSRLVSHSSRTFIGNLNYRNLLTLLAIFVGSGLFSGYSLAQSLPNYDSADAIRDSAPPKPPLPKQPPQAPILLQEEPSLVLPEGKTLFVKAFRLENAQFVDEQELLALLVPYQNRALSMGEILEAANQITQHYRKLGYLVAKAYIPKQDASEGVLSIRVIVGEYGRIQLINQSRVSDRFLQQILDQQTKDSSGAVTRDGLERAMLLIYDLPGASMPSVTIAPGAQYGTSDFEVSVEPGDLINGYLMYDNHGSRYTGKNRMSFGLDIASPLGFGDGLSISGMTSERKSQGLESGRIAYSFPLLPNGLRMTLAASRTTYELGEEYSDLDAHGTSEIFEGTLSYPVIRTRQNSLYLSLNLAKKSLRDEIKQLDTSTTRSIKVARFGVQQDHFGDLLGMDLFSSLFAGISFGRLDIRGHEDRAFNRAGADTLGDFSKLNLSWSGNLALTPTLTGLISLSAQKSLSSNLDSSEQMSISGTSGVKSYPEGISEDSGYLFNGELRRSLPSLFGIEHAAGIFFDMGRVYQEDASYTSERNGTKLKDIGLSYNLSTKYLFGRMMFARTLGPQDNLSERHTQSRFLAQLGLKF</sequence>
<name>A0A562J094_9GAMM</name>
<evidence type="ECO:0000256" key="3">
    <source>
        <dbReference type="ARBA" id="ARBA00023237"/>
    </source>
</evidence>
<reference evidence="7 8" key="1">
    <citation type="submission" date="2019-07" db="EMBL/GenBank/DDBJ databases">
        <title>Genomic Encyclopedia of Type Strains, Phase I: the one thousand microbial genomes (KMG-I) project.</title>
        <authorList>
            <person name="Kyrpides N."/>
        </authorList>
    </citation>
    <scope>NUCLEOTIDE SEQUENCE [LARGE SCALE GENOMIC DNA]</scope>
    <source>
        <strain evidence="7 8">DSM 375</strain>
    </source>
</reference>
<dbReference type="Pfam" id="PF08479">
    <property type="entry name" value="POTRA_2"/>
    <property type="match status" value="1"/>
</dbReference>
<comment type="caution">
    <text evidence="7">The sequence shown here is derived from an EMBL/GenBank/DDBJ whole genome shotgun (WGS) entry which is preliminary data.</text>
</comment>
<dbReference type="InterPro" id="IPR051544">
    <property type="entry name" value="TPS_OM_transporter"/>
</dbReference>
<organism evidence="7 8">
    <name type="scientific">Azomonas agilis</name>
    <dbReference type="NCBI Taxonomy" id="116849"/>
    <lineage>
        <taxon>Bacteria</taxon>
        <taxon>Pseudomonadati</taxon>
        <taxon>Pseudomonadota</taxon>
        <taxon>Gammaproteobacteria</taxon>
        <taxon>Pseudomonadales</taxon>
        <taxon>Pseudomonadaceae</taxon>
        <taxon>Azomonas</taxon>
    </lineage>
</organism>
<evidence type="ECO:0000313" key="8">
    <source>
        <dbReference type="Proteomes" id="UP000319627"/>
    </source>
</evidence>
<keyword evidence="3" id="KW-0998">Cell outer membrane</keyword>
<evidence type="ECO:0000256" key="2">
    <source>
        <dbReference type="ARBA" id="ARBA00022692"/>
    </source>
</evidence>
<keyword evidence="4" id="KW-1133">Transmembrane helix</keyword>
<accession>A0A562J094</accession>
<dbReference type="Proteomes" id="UP000319627">
    <property type="component" value="Unassembled WGS sequence"/>
</dbReference>
<evidence type="ECO:0000256" key="1">
    <source>
        <dbReference type="ARBA" id="ARBA00022452"/>
    </source>
</evidence>
<dbReference type="InterPro" id="IPR013686">
    <property type="entry name" value="Polypept-transport_assoc_ShlB"/>
</dbReference>
<evidence type="ECO:0000259" key="5">
    <source>
        <dbReference type="Pfam" id="PF03865"/>
    </source>
</evidence>
<dbReference type="PANTHER" id="PTHR34597:SF1">
    <property type="entry name" value="HEME_HEMOPEXIN TRANSPORTER PROTEIN HUXB"/>
    <property type="match status" value="1"/>
</dbReference>
<dbReference type="GO" id="GO:0008320">
    <property type="term" value="F:protein transmembrane transporter activity"/>
    <property type="evidence" value="ECO:0007669"/>
    <property type="project" value="TreeGrafter"/>
</dbReference>
<evidence type="ECO:0000256" key="4">
    <source>
        <dbReference type="SAM" id="Phobius"/>
    </source>
</evidence>